<protein>
    <recommendedName>
        <fullName evidence="3">Tryptophan synthase beta chain-like PALP domain-containing protein</fullName>
    </recommendedName>
</protein>
<keyword evidence="5" id="KW-1185">Reference proteome</keyword>
<keyword evidence="2" id="KW-0663">Pyridoxal phosphate</keyword>
<evidence type="ECO:0000259" key="3">
    <source>
        <dbReference type="Pfam" id="PF00291"/>
    </source>
</evidence>
<dbReference type="InterPro" id="IPR001926">
    <property type="entry name" value="TrpB-like_PALP"/>
</dbReference>
<feature type="domain" description="Tryptophan synthase beta chain-like PALP" evidence="3">
    <location>
        <begin position="21"/>
        <end position="333"/>
    </location>
</feature>
<evidence type="ECO:0000313" key="4">
    <source>
        <dbReference type="EMBL" id="APG48978.1"/>
    </source>
</evidence>
<dbReference type="RefSeq" id="WP_072506617.1">
    <property type="nucleotide sequence ID" value="NZ_CP016365.1"/>
</dbReference>
<dbReference type="Pfam" id="PF00291">
    <property type="entry name" value="PALP"/>
    <property type="match status" value="1"/>
</dbReference>
<dbReference type="PANTHER" id="PTHR42937:SF1">
    <property type="entry name" value="DIAMINOPROPIONATE AMMONIA-LYASE"/>
    <property type="match status" value="1"/>
</dbReference>
<dbReference type="EMBL" id="CP016365">
    <property type="protein sequence ID" value="APG48978.1"/>
    <property type="molecule type" value="Genomic_DNA"/>
</dbReference>
<dbReference type="PANTHER" id="PTHR42937">
    <property type="match status" value="1"/>
</dbReference>
<accession>A0A1L3IA63</accession>
<comment type="cofactor">
    <cofactor evidence="1">
        <name>pyridoxal 5'-phosphate</name>
        <dbReference type="ChEBI" id="CHEBI:597326"/>
    </cofactor>
</comment>
<dbReference type="Gene3D" id="3.40.50.1100">
    <property type="match status" value="2"/>
</dbReference>
<dbReference type="KEGG" id="php:PhaeoP97_03626"/>
<keyword evidence="4" id="KW-0614">Plasmid</keyword>
<dbReference type="AlphaFoldDB" id="A0A1L3IA63"/>
<dbReference type="OrthoDB" id="34584at2"/>
<proteinExistence type="predicted"/>
<sequence length="341" mass="35654">MNKIDVTLDPALPQQMLHACPAYRPTPLAPHMVDGQEVWIKDETDRMGLGAFKAMGGVYAVAQLLLHETGLKQADLGSDAGRAAASDVTFVCASAGNHGMAVAAGAQLFGARCRIHLAETVPEDFVQRLRAKGSEVVRSGATYEDSIAAAIKDAEDSGAVHLADGSWPGYTEPPRLVMEGYTVIAQEMRDTFASSGQWPTHVYLQAGVGGLAGAMAYMIRTNWDVQPEIIVVEPDAAPCLQHSAEAGEIVTVEGPVSNMGRLDCKTPSMLAYDILSKSADRYIAISDSAALDGVATAATLGIASTPSGAAGLTALLQDIEAGIHPDMRPLVILSEGAVADA</sequence>
<organism evidence="4 5">
    <name type="scientific">Phaeobacter porticola</name>
    <dbReference type="NCBI Taxonomy" id="1844006"/>
    <lineage>
        <taxon>Bacteria</taxon>
        <taxon>Pseudomonadati</taxon>
        <taxon>Pseudomonadota</taxon>
        <taxon>Alphaproteobacteria</taxon>
        <taxon>Rhodobacterales</taxon>
        <taxon>Roseobacteraceae</taxon>
        <taxon>Phaeobacter</taxon>
    </lineage>
</organism>
<geneLocation type="plasmid" evidence="5">
    <name>pp97_a</name>
</geneLocation>
<evidence type="ECO:0000256" key="1">
    <source>
        <dbReference type="ARBA" id="ARBA00001933"/>
    </source>
</evidence>
<name>A0A1L3IA63_9RHOB</name>
<dbReference type="InterPro" id="IPR036052">
    <property type="entry name" value="TrpB-like_PALP_sf"/>
</dbReference>
<dbReference type="Proteomes" id="UP000183859">
    <property type="component" value="Plasmid pP97_a"/>
</dbReference>
<reference evidence="5" key="1">
    <citation type="submission" date="2016-07" db="EMBL/GenBank/DDBJ databases">
        <title>Phaeobacter portensis sp. nov., a tropodithietic acid producing bacterium isolated from a German harbor.</title>
        <authorList>
            <person name="Freese H.M."/>
            <person name="Bunk B."/>
            <person name="Breider S."/>
            <person name="Brinkhoff T."/>
        </authorList>
    </citation>
    <scope>NUCLEOTIDE SEQUENCE [LARGE SCALE GENOMIC DNA]</scope>
    <source>
        <strain evidence="5">P97</strain>
        <plasmid evidence="5">pp97_a</plasmid>
    </source>
</reference>
<evidence type="ECO:0000313" key="5">
    <source>
        <dbReference type="Proteomes" id="UP000183859"/>
    </source>
</evidence>
<gene>
    <name evidence="4" type="ORF">PhaeoP97_03626</name>
</gene>
<evidence type="ECO:0000256" key="2">
    <source>
        <dbReference type="ARBA" id="ARBA00022898"/>
    </source>
</evidence>
<dbReference type="SUPFAM" id="SSF53686">
    <property type="entry name" value="Tryptophan synthase beta subunit-like PLP-dependent enzymes"/>
    <property type="match status" value="1"/>
</dbReference>